<feature type="compositionally biased region" description="Polar residues" evidence="7">
    <location>
        <begin position="397"/>
        <end position="407"/>
    </location>
</feature>
<sequence>MTTTAYRILIVDDTPLNLKMVSAALASGGYQIETATTGHMALDRAVTFRPDLFILDVMMPDIDGYEVCRRLRRMTTFAQHPILMLTANDTLEERVRGLEAGADDYMSKPFQPIELQARVKALLRRVPLPAIQPQAAIQNETLAFFSLRGGVGVSTLATNLAVGLAQIWGQPVALVDLAFISGQSALMLNLPLRTTWGDLANPALHEIDYDLLQQVLMPHTSGVHVLASAARPEQSELITGEKVAHVLRLLRQHYAYVVLDLPHDFSDTTLAGLDSANTVLLVLAPEIASVRATACALDVFAKLEYAPDKLLLLLNSTVEQGGLVRKDIELALHRPIAQALPYASEIYLSALNRGVPPVFDQPSKPLGAILERWAFHLSREEQRTQRPAAPTPAWQRVAQSSYARKTR</sequence>
<feature type="region of interest" description="Disordered" evidence="7">
    <location>
        <begin position="381"/>
        <end position="407"/>
    </location>
</feature>
<dbReference type="AlphaFoldDB" id="E1IF32"/>
<dbReference type="InterPro" id="IPR027417">
    <property type="entry name" value="P-loop_NTPase"/>
</dbReference>
<dbReference type="OrthoDB" id="141686at2"/>
<dbReference type="GO" id="GO:0032993">
    <property type="term" value="C:protein-DNA complex"/>
    <property type="evidence" value="ECO:0007669"/>
    <property type="project" value="TreeGrafter"/>
</dbReference>
<dbReference type="Pfam" id="PF06564">
    <property type="entry name" value="CBP_BcsQ"/>
    <property type="match status" value="1"/>
</dbReference>
<dbReference type="STRING" id="765420.OSCT_1933"/>
<dbReference type="SUPFAM" id="SSF52172">
    <property type="entry name" value="CheY-like"/>
    <property type="match status" value="1"/>
</dbReference>
<evidence type="ECO:0000313" key="9">
    <source>
        <dbReference type="EMBL" id="EFO80199.1"/>
    </source>
</evidence>
<dbReference type="Pfam" id="PF00072">
    <property type="entry name" value="Response_reg"/>
    <property type="match status" value="1"/>
</dbReference>
<evidence type="ECO:0000256" key="3">
    <source>
        <dbReference type="ARBA" id="ARBA00023015"/>
    </source>
</evidence>
<dbReference type="Proteomes" id="UP000054010">
    <property type="component" value="Unassembled WGS sequence"/>
</dbReference>
<dbReference type="GO" id="GO:0000976">
    <property type="term" value="F:transcription cis-regulatory region binding"/>
    <property type="evidence" value="ECO:0007669"/>
    <property type="project" value="TreeGrafter"/>
</dbReference>
<dbReference type="Gene3D" id="3.40.50.2300">
    <property type="match status" value="1"/>
</dbReference>
<evidence type="ECO:0000256" key="7">
    <source>
        <dbReference type="SAM" id="MobiDB-lite"/>
    </source>
</evidence>
<dbReference type="PROSITE" id="PS50110">
    <property type="entry name" value="RESPONSE_REGULATORY"/>
    <property type="match status" value="1"/>
</dbReference>
<protein>
    <submittedName>
        <fullName evidence="9">Response regulator receiver</fullName>
    </submittedName>
</protein>
<dbReference type="InterPro" id="IPR039420">
    <property type="entry name" value="WalR-like"/>
</dbReference>
<feature type="modified residue" description="4-aspartylphosphate" evidence="6">
    <location>
        <position position="56"/>
    </location>
</feature>
<comment type="caution">
    <text evidence="9">The sequence shown here is derived from an EMBL/GenBank/DDBJ whole genome shotgun (WGS) entry which is preliminary data.</text>
</comment>
<evidence type="ECO:0000256" key="6">
    <source>
        <dbReference type="PROSITE-ProRule" id="PRU00169"/>
    </source>
</evidence>
<dbReference type="GO" id="GO:0006355">
    <property type="term" value="P:regulation of DNA-templated transcription"/>
    <property type="evidence" value="ECO:0007669"/>
    <property type="project" value="TreeGrafter"/>
</dbReference>
<dbReference type="CDD" id="cd17574">
    <property type="entry name" value="REC_OmpR"/>
    <property type="match status" value="1"/>
</dbReference>
<dbReference type="eggNOG" id="COG4963">
    <property type="taxonomic scope" value="Bacteria"/>
</dbReference>
<dbReference type="PANTHER" id="PTHR48111">
    <property type="entry name" value="REGULATOR OF RPOS"/>
    <property type="match status" value="1"/>
</dbReference>
<accession>E1IF32</accession>
<dbReference type="PANTHER" id="PTHR48111:SF1">
    <property type="entry name" value="TWO-COMPONENT RESPONSE REGULATOR ORR33"/>
    <property type="match status" value="1"/>
</dbReference>
<feature type="domain" description="Response regulatory" evidence="8">
    <location>
        <begin position="7"/>
        <end position="123"/>
    </location>
</feature>
<keyword evidence="1 6" id="KW-0597">Phosphoprotein</keyword>
<dbReference type="GO" id="GO:0005829">
    <property type="term" value="C:cytosol"/>
    <property type="evidence" value="ECO:0007669"/>
    <property type="project" value="TreeGrafter"/>
</dbReference>
<dbReference type="HOGENOM" id="CLU_033160_3_1_0"/>
<dbReference type="GO" id="GO:0000156">
    <property type="term" value="F:phosphorelay response regulator activity"/>
    <property type="evidence" value="ECO:0007669"/>
    <property type="project" value="TreeGrafter"/>
</dbReference>
<dbReference type="EMBL" id="ADVR01000080">
    <property type="protein sequence ID" value="EFO80199.1"/>
    <property type="molecule type" value="Genomic_DNA"/>
</dbReference>
<keyword evidence="10" id="KW-1185">Reference proteome</keyword>
<keyword evidence="4" id="KW-0238">DNA-binding</keyword>
<gene>
    <name evidence="9" type="ORF">OSCT_1933</name>
</gene>
<dbReference type="Gene3D" id="3.40.50.300">
    <property type="entry name" value="P-loop containing nucleotide triphosphate hydrolases"/>
    <property type="match status" value="1"/>
</dbReference>
<keyword evidence="3" id="KW-0805">Transcription regulation</keyword>
<organism evidence="9 10">
    <name type="scientific">Oscillochloris trichoides DG-6</name>
    <dbReference type="NCBI Taxonomy" id="765420"/>
    <lineage>
        <taxon>Bacteria</taxon>
        <taxon>Bacillati</taxon>
        <taxon>Chloroflexota</taxon>
        <taxon>Chloroflexia</taxon>
        <taxon>Chloroflexales</taxon>
        <taxon>Chloroflexineae</taxon>
        <taxon>Oscillochloridaceae</taxon>
        <taxon>Oscillochloris</taxon>
    </lineage>
</organism>
<evidence type="ECO:0000256" key="5">
    <source>
        <dbReference type="ARBA" id="ARBA00023163"/>
    </source>
</evidence>
<evidence type="ECO:0000256" key="1">
    <source>
        <dbReference type="ARBA" id="ARBA00022553"/>
    </source>
</evidence>
<proteinExistence type="predicted"/>
<evidence type="ECO:0000259" key="8">
    <source>
        <dbReference type="PROSITE" id="PS50110"/>
    </source>
</evidence>
<keyword evidence="2" id="KW-0902">Two-component regulatory system</keyword>
<dbReference type="eggNOG" id="COG0745">
    <property type="taxonomic scope" value="Bacteria"/>
</dbReference>
<dbReference type="SUPFAM" id="SSF52540">
    <property type="entry name" value="P-loop containing nucleoside triphosphate hydrolases"/>
    <property type="match status" value="1"/>
</dbReference>
<reference evidence="9 10" key="1">
    <citation type="journal article" date="2011" name="J. Bacteriol.">
        <title>Draft genome sequence of the anoxygenic filamentous phototrophic bacterium Oscillochloris trichoides subsp. DG-6.</title>
        <authorList>
            <person name="Kuznetsov B.B."/>
            <person name="Ivanovsky R.N."/>
            <person name="Keppen O.I."/>
            <person name="Sukhacheva M.V."/>
            <person name="Bumazhkin B.K."/>
            <person name="Patutina E.O."/>
            <person name="Beletsky A.V."/>
            <person name="Mardanov A.V."/>
            <person name="Baslerov R.V."/>
            <person name="Panteleeva A.N."/>
            <person name="Kolganova T.V."/>
            <person name="Ravin N.V."/>
            <person name="Skryabin K.G."/>
        </authorList>
    </citation>
    <scope>NUCLEOTIDE SEQUENCE [LARGE SCALE GENOMIC DNA]</scope>
    <source>
        <strain evidence="9 10">DG-6</strain>
    </source>
</reference>
<dbReference type="InterPro" id="IPR017746">
    <property type="entry name" value="Cellulose_synthase_operon_BcsQ"/>
</dbReference>
<evidence type="ECO:0000256" key="2">
    <source>
        <dbReference type="ARBA" id="ARBA00023012"/>
    </source>
</evidence>
<dbReference type="SMART" id="SM00448">
    <property type="entry name" value="REC"/>
    <property type="match status" value="1"/>
</dbReference>
<evidence type="ECO:0000256" key="4">
    <source>
        <dbReference type="ARBA" id="ARBA00023125"/>
    </source>
</evidence>
<evidence type="ECO:0000313" key="10">
    <source>
        <dbReference type="Proteomes" id="UP000054010"/>
    </source>
</evidence>
<keyword evidence="5" id="KW-0804">Transcription</keyword>
<dbReference type="InterPro" id="IPR001789">
    <property type="entry name" value="Sig_transdc_resp-reg_receiver"/>
</dbReference>
<dbReference type="InterPro" id="IPR011006">
    <property type="entry name" value="CheY-like_superfamily"/>
</dbReference>
<name>E1IF32_9CHLR</name>